<feature type="domain" description="GFO/IDH/MocA-like oxidoreductase" evidence="16">
    <location>
        <begin position="287"/>
        <end position="350"/>
    </location>
</feature>
<dbReference type="Gene3D" id="3.30.360.10">
    <property type="entry name" value="Dihydrodipicolinate Reductase, domain 2"/>
    <property type="match status" value="1"/>
</dbReference>
<dbReference type="GO" id="GO:0008360">
    <property type="term" value="P:regulation of cell shape"/>
    <property type="evidence" value="ECO:0007669"/>
    <property type="project" value="UniProtKB-KW"/>
</dbReference>
<keyword evidence="8" id="KW-0472">Membrane</keyword>
<dbReference type="OrthoDB" id="5578494at2759"/>
<evidence type="ECO:0000259" key="14">
    <source>
        <dbReference type="Pfam" id="PF02737"/>
    </source>
</evidence>
<dbReference type="PANTHER" id="PTHR32282">
    <property type="entry name" value="BINDING PROTEIN TRANSPEPTIDASE, PUTATIVE-RELATED"/>
    <property type="match status" value="1"/>
</dbReference>
<protein>
    <recommendedName>
        <fullName evidence="10">peptidoglycan glycosyltransferase</fullName>
        <ecNumber evidence="10">2.4.99.28</ecNumber>
    </recommendedName>
</protein>
<dbReference type="GO" id="GO:0006631">
    <property type="term" value="P:fatty acid metabolic process"/>
    <property type="evidence" value="ECO:0007669"/>
    <property type="project" value="InterPro"/>
</dbReference>
<evidence type="ECO:0000259" key="15">
    <source>
        <dbReference type="Pfam" id="PF13598"/>
    </source>
</evidence>
<dbReference type="SUPFAM" id="SSF53955">
    <property type="entry name" value="Lysozyme-like"/>
    <property type="match status" value="1"/>
</dbReference>
<reference evidence="17" key="1">
    <citation type="submission" date="2020-11" db="EMBL/GenBank/DDBJ databases">
        <authorList>
            <person name="Tran Van P."/>
        </authorList>
    </citation>
    <scope>NUCLEOTIDE SEQUENCE</scope>
</reference>
<dbReference type="SUPFAM" id="SSF51735">
    <property type="entry name" value="NAD(P)-binding Rossmann-fold domains"/>
    <property type="match status" value="2"/>
</dbReference>
<feature type="non-terminal residue" evidence="17">
    <location>
        <position position="941"/>
    </location>
</feature>
<dbReference type="GO" id="GO:0005886">
    <property type="term" value="C:plasma membrane"/>
    <property type="evidence" value="ECO:0007669"/>
    <property type="project" value="UniProtKB-SubCell"/>
</dbReference>
<dbReference type="Gene3D" id="1.10.3810.10">
    <property type="entry name" value="Biosynthetic peptidoglycan transglycosylase-like"/>
    <property type="match status" value="1"/>
</dbReference>
<dbReference type="Pfam" id="PF22725">
    <property type="entry name" value="GFO_IDH_MocA_C3"/>
    <property type="match status" value="1"/>
</dbReference>
<dbReference type="InterPro" id="IPR036291">
    <property type="entry name" value="NAD(P)-bd_dom_sf"/>
</dbReference>
<dbReference type="InterPro" id="IPR037291">
    <property type="entry name" value="DUF4139"/>
</dbReference>
<feature type="domain" description="3-hydroxyacyl-CoA dehydrogenase NAD binding" evidence="14">
    <location>
        <begin position="436"/>
        <end position="561"/>
    </location>
</feature>
<dbReference type="InterPro" id="IPR001264">
    <property type="entry name" value="Glyco_trans_51"/>
</dbReference>
<evidence type="ECO:0000259" key="12">
    <source>
        <dbReference type="Pfam" id="PF00912"/>
    </source>
</evidence>
<evidence type="ECO:0000256" key="7">
    <source>
        <dbReference type="ARBA" id="ARBA00022984"/>
    </source>
</evidence>
<dbReference type="Pfam" id="PF01408">
    <property type="entry name" value="GFO_IDH_MocA"/>
    <property type="match status" value="1"/>
</dbReference>
<dbReference type="NCBIfam" id="TIGR02231">
    <property type="entry name" value="mucoidy inhibitor MuiA family protein"/>
    <property type="match status" value="1"/>
</dbReference>
<proteinExistence type="inferred from homology"/>
<dbReference type="EMBL" id="OB662796">
    <property type="protein sequence ID" value="CAD7230575.1"/>
    <property type="molecule type" value="Genomic_DNA"/>
</dbReference>
<comment type="subcellular location">
    <subcellularLocation>
        <location evidence="1">Cell membrane</location>
    </subcellularLocation>
</comment>
<feature type="non-terminal residue" evidence="17">
    <location>
        <position position="1"/>
    </location>
</feature>
<evidence type="ECO:0000256" key="6">
    <source>
        <dbReference type="ARBA" id="ARBA00022960"/>
    </source>
</evidence>
<dbReference type="SUPFAM" id="SSF55347">
    <property type="entry name" value="Glyceraldehyde-3-phosphate dehydrogenase-like, C-terminal domain"/>
    <property type="match status" value="1"/>
</dbReference>
<accession>A0A7R8WHJ3</accession>
<evidence type="ECO:0000256" key="9">
    <source>
        <dbReference type="ARBA" id="ARBA00023316"/>
    </source>
</evidence>
<comment type="similarity">
    <text evidence="2">Belongs to the Gfo/Idh/MocA family.</text>
</comment>
<dbReference type="GO" id="GO:0070403">
    <property type="term" value="F:NAD+ binding"/>
    <property type="evidence" value="ECO:0007669"/>
    <property type="project" value="InterPro"/>
</dbReference>
<organism evidence="17">
    <name type="scientific">Cyprideis torosa</name>
    <dbReference type="NCBI Taxonomy" id="163714"/>
    <lineage>
        <taxon>Eukaryota</taxon>
        <taxon>Metazoa</taxon>
        <taxon>Ecdysozoa</taxon>
        <taxon>Arthropoda</taxon>
        <taxon>Crustacea</taxon>
        <taxon>Oligostraca</taxon>
        <taxon>Ostracoda</taxon>
        <taxon>Podocopa</taxon>
        <taxon>Podocopida</taxon>
        <taxon>Cytherocopina</taxon>
        <taxon>Cytheroidea</taxon>
        <taxon>Cytherideidae</taxon>
        <taxon>Cyprideis</taxon>
    </lineage>
</organism>
<dbReference type="InterPro" id="IPR011935">
    <property type="entry name" value="CHP02231"/>
</dbReference>
<evidence type="ECO:0000256" key="8">
    <source>
        <dbReference type="ARBA" id="ARBA00023136"/>
    </source>
</evidence>
<name>A0A7R8WHJ3_9CRUS</name>
<sequence>GILLDKFELEKRIPVKYDSLPKDIVKALVSKEDERYYEHSGIDQIAVLRAFKSLGADGGGSTISQQLAKLLFSDKPANRFERMKQKLKEWVVGVKLERLYTKEEIIELYLNKFDFIYGASGIEAAARTYFSKSVYRNGKEYGISQADKFEAPKGIDEKWSCNSLAYISILIYRYRGYVLQGVGYGSSIGDLLQQVAVLDIVSPTISHHEYAMAALAAGKHFFIEKPICQTIAQAEELVKMADARGLKGQVGHVERFNPAYLAAKDRINSPMFVEAHRLAMFNPRGTDVSVILDLMIHDLDIILHSIPSKVVDIQASGVNVISSSPDIANARIAFENGAVANLTASRISIKNMRKLRFFQKDAYLSLDLLEKSYEEVLISDAEEGSHQMVIENFDGIRKAISISSPEVPQVNAILMELETFAEAIERSQEPIVPLKAGTMGNGIAQVMATNGLECQLIDISPEALDKARANILKSLEKLESKGKLDGGSSAKSIMERLTFSTEMLVSDSDLVVEAATENEKVKLEIFRKLDAQAPAHCILASNTSSISITRIASATQRTDKVKLSKGVQLISISSGWNSTKPNEETTDEQQRKLLEIEDEIQRLVGEKAVLSGEEGVINANLKIGNEEQGWNAQQLKELTQFYRDRMREIFLRKLEIDKEIRALQLRQKPLQMPLSLGESPNRKELKLELSGSGTTQIEITYVVQNAGWIPSYEIRASAIDEPLKFVYKAKVYQNTGQDWNQAKLVVSTYQPNYNQDRPILSPLYAGIFSPYANDEKRREYKLNEGYDSVYLEMEEMDDVDYMANTMQIRKKEKASEPIAEERQEVLNIVYEVKGLHNIKSNAEAKTLLLDEKMIDANYKYHTVPKLRKDVYLLAGIENWQKLNLLKAEALVYFQNQYRFKAGFPFFHKILYIGFNIFSRSSLSYCSNDESKALWLNALYDI</sequence>
<dbReference type="Pfam" id="PF02737">
    <property type="entry name" value="3HCDH_N"/>
    <property type="match status" value="1"/>
</dbReference>
<evidence type="ECO:0000256" key="4">
    <source>
        <dbReference type="ARBA" id="ARBA00022676"/>
    </source>
</evidence>
<gene>
    <name evidence="17" type="ORF">CTOB1V02_LOCUS8433</name>
</gene>
<keyword evidence="5" id="KW-0808">Transferase</keyword>
<keyword evidence="7" id="KW-0573">Peptidoglycan synthesis</keyword>
<feature type="domain" description="DUF4139" evidence="15">
    <location>
        <begin position="697"/>
        <end position="846"/>
    </location>
</feature>
<evidence type="ECO:0000256" key="10">
    <source>
        <dbReference type="ARBA" id="ARBA00044770"/>
    </source>
</evidence>
<evidence type="ECO:0000256" key="5">
    <source>
        <dbReference type="ARBA" id="ARBA00022679"/>
    </source>
</evidence>
<dbReference type="InterPro" id="IPR006176">
    <property type="entry name" value="3-OHacyl-CoA_DH_NAD-bd"/>
</dbReference>
<keyword evidence="9" id="KW-0961">Cell wall biogenesis/degradation</keyword>
<feature type="domain" description="Gfo/Idh/MocA-like oxidoreductase N-terminal" evidence="13">
    <location>
        <begin position="187"/>
        <end position="252"/>
    </location>
</feature>
<dbReference type="AlphaFoldDB" id="A0A7R8WHJ3"/>
<evidence type="ECO:0000259" key="13">
    <source>
        <dbReference type="Pfam" id="PF01408"/>
    </source>
</evidence>
<dbReference type="InterPro" id="IPR050396">
    <property type="entry name" value="Glycosyltr_51/Transpeptidase"/>
</dbReference>
<dbReference type="InterPro" id="IPR000683">
    <property type="entry name" value="Gfo/Idh/MocA-like_OxRdtase_N"/>
</dbReference>
<dbReference type="EC" id="2.4.99.28" evidence="10"/>
<evidence type="ECO:0000259" key="16">
    <source>
        <dbReference type="Pfam" id="PF22725"/>
    </source>
</evidence>
<keyword evidence="4" id="KW-0328">Glycosyltransferase</keyword>
<evidence type="ECO:0000256" key="1">
    <source>
        <dbReference type="ARBA" id="ARBA00004236"/>
    </source>
</evidence>
<dbReference type="Gene3D" id="3.40.50.720">
    <property type="entry name" value="NAD(P)-binding Rossmann-like Domain"/>
    <property type="match status" value="2"/>
</dbReference>
<dbReference type="InterPro" id="IPR023346">
    <property type="entry name" value="Lysozyme-like_dom_sf"/>
</dbReference>
<dbReference type="Pfam" id="PF13598">
    <property type="entry name" value="DUF4139"/>
    <property type="match status" value="1"/>
</dbReference>
<dbReference type="GO" id="GO:0071555">
    <property type="term" value="P:cell wall organization"/>
    <property type="evidence" value="ECO:0007669"/>
    <property type="project" value="UniProtKB-KW"/>
</dbReference>
<evidence type="ECO:0000256" key="2">
    <source>
        <dbReference type="ARBA" id="ARBA00010928"/>
    </source>
</evidence>
<keyword evidence="6" id="KW-0133">Cell shape</keyword>
<comment type="catalytic activity">
    <reaction evidence="11">
        <text>[GlcNAc-(1-&gt;4)-Mur2Ac(oyl-L-Ala-gamma-D-Glu-L-Lys-D-Ala-D-Ala)](n)-di-trans,octa-cis-undecaprenyl diphosphate + beta-D-GlcNAc-(1-&gt;4)-Mur2Ac(oyl-L-Ala-gamma-D-Glu-L-Lys-D-Ala-D-Ala)-di-trans,octa-cis-undecaprenyl diphosphate = [GlcNAc-(1-&gt;4)-Mur2Ac(oyl-L-Ala-gamma-D-Glu-L-Lys-D-Ala-D-Ala)](n+1)-di-trans,octa-cis-undecaprenyl diphosphate + di-trans,octa-cis-undecaprenyl diphosphate + H(+)</text>
        <dbReference type="Rhea" id="RHEA:23708"/>
        <dbReference type="Rhea" id="RHEA-COMP:9602"/>
        <dbReference type="Rhea" id="RHEA-COMP:9603"/>
        <dbReference type="ChEBI" id="CHEBI:15378"/>
        <dbReference type="ChEBI" id="CHEBI:58405"/>
        <dbReference type="ChEBI" id="CHEBI:60033"/>
        <dbReference type="ChEBI" id="CHEBI:78435"/>
        <dbReference type="EC" id="2.4.99.28"/>
    </reaction>
</comment>
<evidence type="ECO:0000256" key="11">
    <source>
        <dbReference type="ARBA" id="ARBA00049902"/>
    </source>
</evidence>
<feature type="domain" description="Glycosyl transferase family 51" evidence="12">
    <location>
        <begin position="5"/>
        <end position="134"/>
    </location>
</feature>
<dbReference type="PANTHER" id="PTHR32282:SF11">
    <property type="entry name" value="PENICILLIN-BINDING PROTEIN 1B"/>
    <property type="match status" value="1"/>
</dbReference>
<dbReference type="Pfam" id="PF00912">
    <property type="entry name" value="Transgly"/>
    <property type="match status" value="1"/>
</dbReference>
<evidence type="ECO:0000313" key="17">
    <source>
        <dbReference type="EMBL" id="CAD7230575.1"/>
    </source>
</evidence>
<evidence type="ECO:0000256" key="3">
    <source>
        <dbReference type="ARBA" id="ARBA00022475"/>
    </source>
</evidence>
<keyword evidence="3" id="KW-1003">Cell membrane</keyword>
<dbReference type="InterPro" id="IPR055170">
    <property type="entry name" value="GFO_IDH_MocA-like_dom"/>
</dbReference>
<dbReference type="GO" id="GO:0008955">
    <property type="term" value="F:peptidoglycan glycosyltransferase activity"/>
    <property type="evidence" value="ECO:0007669"/>
    <property type="project" value="UniProtKB-EC"/>
</dbReference>
<dbReference type="InterPro" id="IPR036950">
    <property type="entry name" value="PBP_transglycosylase"/>
</dbReference>